<name>A0A811MAB5_9POAL</name>
<dbReference type="Pfam" id="PF00628">
    <property type="entry name" value="PHD"/>
    <property type="match status" value="1"/>
</dbReference>
<dbReference type="InterPro" id="IPR011011">
    <property type="entry name" value="Znf_FYVE_PHD"/>
</dbReference>
<dbReference type="EMBL" id="CAJGYO010000001">
    <property type="protein sequence ID" value="CAD6203316.1"/>
    <property type="molecule type" value="Genomic_DNA"/>
</dbReference>
<dbReference type="SMART" id="SM00292">
    <property type="entry name" value="BRCT"/>
    <property type="match status" value="3"/>
</dbReference>
<dbReference type="SUPFAM" id="SSF57903">
    <property type="entry name" value="FYVE/PHD zinc finger"/>
    <property type="match status" value="1"/>
</dbReference>
<dbReference type="InterPro" id="IPR019787">
    <property type="entry name" value="Znf_PHD-finger"/>
</dbReference>
<dbReference type="Gene3D" id="3.30.40.10">
    <property type="entry name" value="Zinc/RING finger domain, C3HC4 (zinc finger)"/>
    <property type="match status" value="1"/>
</dbReference>
<evidence type="ECO:0000256" key="3">
    <source>
        <dbReference type="ARBA" id="ARBA00022833"/>
    </source>
</evidence>
<dbReference type="SUPFAM" id="SSF52113">
    <property type="entry name" value="BRCT domain"/>
    <property type="match status" value="3"/>
</dbReference>
<feature type="region of interest" description="Disordered" evidence="5">
    <location>
        <begin position="502"/>
        <end position="533"/>
    </location>
</feature>
<gene>
    <name evidence="8" type="ORF">NCGR_LOCUS1516</name>
</gene>
<evidence type="ECO:0000313" key="8">
    <source>
        <dbReference type="EMBL" id="CAD6203316.1"/>
    </source>
</evidence>
<dbReference type="Pfam" id="PF00533">
    <property type="entry name" value="BRCT"/>
    <property type="match status" value="1"/>
</dbReference>
<organism evidence="8 9">
    <name type="scientific">Miscanthus lutarioriparius</name>
    <dbReference type="NCBI Taxonomy" id="422564"/>
    <lineage>
        <taxon>Eukaryota</taxon>
        <taxon>Viridiplantae</taxon>
        <taxon>Streptophyta</taxon>
        <taxon>Embryophyta</taxon>
        <taxon>Tracheophyta</taxon>
        <taxon>Spermatophyta</taxon>
        <taxon>Magnoliopsida</taxon>
        <taxon>Liliopsida</taxon>
        <taxon>Poales</taxon>
        <taxon>Poaceae</taxon>
        <taxon>PACMAD clade</taxon>
        <taxon>Panicoideae</taxon>
        <taxon>Andropogonodae</taxon>
        <taxon>Andropogoneae</taxon>
        <taxon>Saccharinae</taxon>
        <taxon>Miscanthus</taxon>
    </lineage>
</organism>
<dbReference type="GO" id="GO:0008270">
    <property type="term" value="F:zinc ion binding"/>
    <property type="evidence" value="ECO:0007669"/>
    <property type="project" value="UniProtKB-KW"/>
</dbReference>
<dbReference type="CDD" id="cd17738">
    <property type="entry name" value="BRCT_TopBP1_rpt7"/>
    <property type="match status" value="1"/>
</dbReference>
<dbReference type="OrthoDB" id="1935339at2759"/>
<evidence type="ECO:0000259" key="7">
    <source>
        <dbReference type="PROSITE" id="PS50172"/>
    </source>
</evidence>
<evidence type="ECO:0000259" key="6">
    <source>
        <dbReference type="PROSITE" id="PS50016"/>
    </source>
</evidence>
<comment type="caution">
    <text evidence="8">The sequence shown here is derived from an EMBL/GenBank/DDBJ whole genome shotgun (WGS) entry which is preliminary data.</text>
</comment>
<dbReference type="InterPro" id="IPR036420">
    <property type="entry name" value="BRCT_dom_sf"/>
</dbReference>
<dbReference type="PANTHER" id="PTHR47181">
    <property type="entry name" value="BRCA1 C TERMINUS DOMAIN CONTAINING PROTEIN, EXPRESSED"/>
    <property type="match status" value="1"/>
</dbReference>
<reference evidence="8" key="1">
    <citation type="submission" date="2020-10" db="EMBL/GenBank/DDBJ databases">
        <authorList>
            <person name="Han B."/>
            <person name="Lu T."/>
            <person name="Zhao Q."/>
            <person name="Huang X."/>
            <person name="Zhao Y."/>
        </authorList>
    </citation>
    <scope>NUCLEOTIDE SEQUENCE</scope>
</reference>
<dbReference type="PROSITE" id="PS50172">
    <property type="entry name" value="BRCT"/>
    <property type="match status" value="3"/>
</dbReference>
<feature type="region of interest" description="Disordered" evidence="5">
    <location>
        <begin position="388"/>
        <end position="410"/>
    </location>
</feature>
<dbReference type="InterPro" id="IPR001965">
    <property type="entry name" value="Znf_PHD"/>
</dbReference>
<evidence type="ECO:0000313" key="9">
    <source>
        <dbReference type="Proteomes" id="UP000604825"/>
    </source>
</evidence>
<evidence type="ECO:0000256" key="4">
    <source>
        <dbReference type="PROSITE-ProRule" id="PRU00146"/>
    </source>
</evidence>
<keyword evidence="2 4" id="KW-0863">Zinc-finger</keyword>
<feature type="domain" description="BRCT" evidence="7">
    <location>
        <begin position="98"/>
        <end position="163"/>
    </location>
</feature>
<sequence>MASPGTDDDIGDEHLFDGVRFLLVGFNSDDASQYRSEIVRRGGADAGPSGNGCTHVVVGNRIYDDPTCVAARAQGKKVVNGLWVEDSLDHGVLADADRKMVSLMGARFSKPLIANAVTHLICYKFEGDKYEVAKKVNIKLVNHRWLEDCLKACKILPVSDYSKSGWELELMDAQAIDSEHEAEASDPRLLNNRPSVSGNREVVAGRNLNTPVHIINTEDANTKTLDIRGQSSANSMVAVFAKVDVFAPIQSPSVHIMNIEDADSKTHDITGQDSPDSRLLASSAKADILAPIQSSGEKRDIVRNTNSPNLQEVKEKYVGARTQDLASGVLGPPSTSKMTVFRNHHVDTLNGTLGILKGHTDHVCGKYSACHDQTDVAEVLLTSPLRGNQSVDELDSSKVDRWQHQEKDGPSDIHIAAADQLNADAKLNNHESNPKPGGDSMSNNIKNTSNDKKASRKSFLQEGHSVNHMASPQRAEESTLRANVSSERINLVEANAVNLGKQHSSFSTSRQTRSRKTSLKHGGPISGIKLPEYSSSDKNVKSLRKARMSFKATAESFQFQNKDGESTQTSGNALNEIGNACTKDQAHEKSVHSSSNSQVVPSYGNAGNRIADPVKVNGNEVAVASNSELEKVVSDATVKESTKQFQDTYRNVQAETSYSKKAPATIRRNAGVKRHRSANIESEGSVINCDKKVVPESSLAKVIHHEHVDPVSKNGYSAACAAELKTNPPKKAPICSVTETVAKRTRSACTKIDDARKIPNSRVRNRAAKRSWKSDTNMSNDTLMVKTETVAAGSLFDDWFPSGNVEDEDWPKKISSHGNVNDCETLSPKTVSNARIRNAAAKRKIKTVEDKSGGKFGKIGSAITSETTAFSSKRTEGISCNINKVTADPDSEKSNKDVRREVSGLFCQDSCTIDKQGPYNSKLRSSKRNKALTSALEKENRLGCSDLNSKPNRTGSLCSISDAKSMNESTLVLSKHQREKRSESGALIMSEPALFILSGNRQQRRDCRSILRRLKGRVCRDSHHWSYQATHFITPDPLRRTEKFFAAAAAGRWILKREYLTSCIEAGKFVDEEPFEWFATSPPYARFLDSGVDFAVVSETIPRADAWVQEFIGHGIPCVSADYLVEYVCKPGQPLDRHVLFKTNHVASKSLEKLMKNQQEMATVKSEVSEDDEDDPEDLSCSVCGHKDRGDVMLICGDEDGEIGCGIGTHIDCCDPPLDAVPDDDWLCPKCAVPKSKTKRTTRGTERKARGGSRRSLGLFIRIRACHHETARAQAHAARPIRETLPVQSASPIEPGTTTWLWKQGKEERSSRETIVDVDPNKGKRAGGLAPKRWTGCTAFFPCTVAAPMRQLGTRLSLLFLRGAAIWSGLPIDHPHPHPLARPHSKRLPRKAGAATSGLSPAVCTPFPLAALLSSRLLKRRQKRGAVKMVLARSAGMRARPLEQPNGTEQQAIIILAQLGAEPRPGRERNLHRPVKAPMCCLLTPESSSLPPATTTSRCLPLERSGIRCVRHNHSMMGLLS</sequence>
<dbReference type="Pfam" id="PF12738">
    <property type="entry name" value="PTCB-BRCT"/>
    <property type="match status" value="1"/>
</dbReference>
<dbReference type="Gene3D" id="3.40.50.10190">
    <property type="entry name" value="BRCT domain"/>
    <property type="match status" value="3"/>
</dbReference>
<dbReference type="InterPro" id="IPR001357">
    <property type="entry name" value="BRCT_dom"/>
</dbReference>
<feature type="domain" description="BRCT" evidence="7">
    <location>
        <begin position="11"/>
        <end position="101"/>
    </location>
</feature>
<evidence type="ECO:0000256" key="1">
    <source>
        <dbReference type="ARBA" id="ARBA00022723"/>
    </source>
</evidence>
<evidence type="ECO:0008006" key="10">
    <source>
        <dbReference type="Google" id="ProtNLM"/>
    </source>
</evidence>
<dbReference type="PROSITE" id="PS50016">
    <property type="entry name" value="ZF_PHD_2"/>
    <property type="match status" value="1"/>
</dbReference>
<keyword evidence="9" id="KW-1185">Reference proteome</keyword>
<dbReference type="PANTHER" id="PTHR47181:SF2">
    <property type="entry name" value="BRCA1 C TERMINUS DOMAIN CONTAINING PROTEIN, EXPRESSED"/>
    <property type="match status" value="1"/>
</dbReference>
<accession>A0A811MAB5</accession>
<feature type="region of interest" description="Disordered" evidence="5">
    <location>
        <begin position="427"/>
        <end position="459"/>
    </location>
</feature>
<proteinExistence type="predicted"/>
<dbReference type="InterPro" id="IPR013083">
    <property type="entry name" value="Znf_RING/FYVE/PHD"/>
</dbReference>
<protein>
    <recommendedName>
        <fullName evidence="10">BRCT domain-containing protein</fullName>
    </recommendedName>
</protein>
<dbReference type="InterPro" id="IPR044254">
    <property type="entry name" value="At4g02110-like"/>
</dbReference>
<feature type="domain" description="BRCT" evidence="7">
    <location>
        <begin position="995"/>
        <end position="1077"/>
    </location>
</feature>
<keyword evidence="1" id="KW-0479">Metal-binding</keyword>
<feature type="domain" description="PHD-type" evidence="6">
    <location>
        <begin position="1178"/>
        <end position="1234"/>
    </location>
</feature>
<feature type="compositionally biased region" description="Basic and acidic residues" evidence="5">
    <location>
        <begin position="395"/>
        <end position="410"/>
    </location>
</feature>
<dbReference type="SMART" id="SM00249">
    <property type="entry name" value="PHD"/>
    <property type="match status" value="1"/>
</dbReference>
<keyword evidence="3" id="KW-0862">Zinc</keyword>
<evidence type="ECO:0000256" key="5">
    <source>
        <dbReference type="SAM" id="MobiDB-lite"/>
    </source>
</evidence>
<dbReference type="Proteomes" id="UP000604825">
    <property type="component" value="Unassembled WGS sequence"/>
</dbReference>
<evidence type="ECO:0000256" key="2">
    <source>
        <dbReference type="ARBA" id="ARBA00022771"/>
    </source>
</evidence>